<dbReference type="Pfam" id="PF03819">
    <property type="entry name" value="MazG"/>
    <property type="match status" value="1"/>
</dbReference>
<dbReference type="AlphaFoldDB" id="A0A0U2Z9E8"/>
<geneLocation type="plasmid" evidence="1">
    <name>pRIVM4293</name>
</geneLocation>
<reference evidence="1" key="1">
    <citation type="journal article" date="2016" name="Appl. Environ. Microbiol.">
        <title>Next-Generation Sequencing Confirms Presumed Nosocomial Transmission of Livestock-Associated Methicillin-Resistant Staphylococcus aureus in the Netherlands.</title>
        <authorList>
            <person name="Bosch T."/>
            <person name="Witteveen S."/>
            <person name="Haenen A."/>
            <person name="Landman F."/>
            <person name="Schouls L.M."/>
        </authorList>
    </citation>
    <scope>NUCLEOTIDE SEQUENCE [LARGE SCALE GENOMIC DNA]</scope>
    <source>
        <strain evidence="1">RIVM4293</strain>
        <plasmid evidence="1">pRIVM4293</plasmid>
    </source>
</reference>
<keyword evidence="1" id="KW-0614">Plasmid</keyword>
<gene>
    <name evidence="1" type="ORF">AUC56_00015</name>
</gene>
<protein>
    <submittedName>
        <fullName evidence="1">Nucleotide pyrophosphohydrolase</fullName>
    </submittedName>
</protein>
<keyword evidence="1" id="KW-0378">Hydrolase</keyword>
<organism evidence="1">
    <name type="scientific">Staphylococcus aureus</name>
    <dbReference type="NCBI Taxonomy" id="1280"/>
    <lineage>
        <taxon>Bacteria</taxon>
        <taxon>Bacillati</taxon>
        <taxon>Bacillota</taxon>
        <taxon>Bacilli</taxon>
        <taxon>Bacillales</taxon>
        <taxon>Staphylococcaceae</taxon>
        <taxon>Staphylococcus</taxon>
    </lineage>
</organism>
<evidence type="ECO:0000313" key="1">
    <source>
        <dbReference type="EMBL" id="ALS73712.1"/>
    </source>
</evidence>
<dbReference type="Gene3D" id="1.10.287.1080">
    <property type="entry name" value="MazG-like"/>
    <property type="match status" value="1"/>
</dbReference>
<proteinExistence type="predicted"/>
<dbReference type="InterPro" id="IPR004518">
    <property type="entry name" value="MazG-like_dom"/>
</dbReference>
<sequence>MGNDKENPKQLTFYELQSYLALKYKEGRTSSALFMKLVEEIGEVAEVLNQLEGRKANTGNASLEKELVDVIHYAVAIASINHIDLTKAIIKKDKQAAIKYNQSPNLEEFLEEEIKVN</sequence>
<dbReference type="RefSeq" id="WP_031794976.1">
    <property type="nucleotide sequence ID" value="NZ_CAKOFH010000045.1"/>
</dbReference>
<name>A0A0U2Z9E8_STAAU</name>
<dbReference type="SUPFAM" id="SSF101386">
    <property type="entry name" value="all-alpha NTP pyrophosphatases"/>
    <property type="match status" value="1"/>
</dbReference>
<dbReference type="GO" id="GO:0016787">
    <property type="term" value="F:hydrolase activity"/>
    <property type="evidence" value="ECO:0007669"/>
    <property type="project" value="UniProtKB-KW"/>
</dbReference>
<dbReference type="EMBL" id="CP013628">
    <property type="protein sequence ID" value="ALS73712.1"/>
    <property type="molecule type" value="Genomic_DNA"/>
</dbReference>
<accession>A0A0U2Z9E8</accession>